<evidence type="ECO:0000313" key="2">
    <source>
        <dbReference type="Proteomes" id="UP000789396"/>
    </source>
</evidence>
<dbReference type="EMBL" id="CAJVPZ010001728">
    <property type="protein sequence ID" value="CAG8498519.1"/>
    <property type="molecule type" value="Genomic_DNA"/>
</dbReference>
<gene>
    <name evidence="1" type="ORF">RFULGI_LOCUS2324</name>
</gene>
<dbReference type="Proteomes" id="UP000789396">
    <property type="component" value="Unassembled WGS sequence"/>
</dbReference>
<dbReference type="PANTHER" id="PTHR33129:SF1">
    <property type="entry name" value="ATP-BINDING PROTEIN"/>
    <property type="match status" value="1"/>
</dbReference>
<dbReference type="InterPro" id="IPR052980">
    <property type="entry name" value="Crinkler_effector"/>
</dbReference>
<reference evidence="1" key="1">
    <citation type="submission" date="2021-06" db="EMBL/GenBank/DDBJ databases">
        <authorList>
            <person name="Kallberg Y."/>
            <person name="Tangrot J."/>
            <person name="Rosling A."/>
        </authorList>
    </citation>
    <scope>NUCLEOTIDE SEQUENCE</scope>
    <source>
        <strain evidence="1">IN212</strain>
    </source>
</reference>
<dbReference type="PANTHER" id="PTHR33129">
    <property type="entry name" value="PROTEIN KINASE DOMAIN-CONTAINING PROTEIN-RELATED"/>
    <property type="match status" value="1"/>
</dbReference>
<organism evidence="1 2">
    <name type="scientific">Racocetra fulgida</name>
    <dbReference type="NCBI Taxonomy" id="60492"/>
    <lineage>
        <taxon>Eukaryota</taxon>
        <taxon>Fungi</taxon>
        <taxon>Fungi incertae sedis</taxon>
        <taxon>Mucoromycota</taxon>
        <taxon>Glomeromycotina</taxon>
        <taxon>Glomeromycetes</taxon>
        <taxon>Diversisporales</taxon>
        <taxon>Gigasporaceae</taxon>
        <taxon>Racocetra</taxon>
    </lineage>
</organism>
<evidence type="ECO:0000313" key="1">
    <source>
        <dbReference type="EMBL" id="CAG8498519.1"/>
    </source>
</evidence>
<dbReference type="AlphaFoldDB" id="A0A9N8ZK81"/>
<dbReference type="OrthoDB" id="2340858at2759"/>
<sequence>MSLVYYEVSRLNLSSEDKTALRFIFTNNSKIKEEVNTVLMTIENDDEKISYLSKFLQEHGKIGMFNHLEVAKVEDLYSRWGGIPRFILEKALDNFQQNHLEDAISKCNARLLEFVGDNYHTDDINYIKKFLLFASEWVAEKVMDKLERNYNQQLRNFVTASSSENEYSSLQGVIFEQIAHRIIQKGGSFYTRSLESDFTSTIEIPERIKLLFNDINKIEEGKYCQPIQKNFSSIDAIVAPHKLFQMTVCRNHPINVNGMKKLVEKLGGKSGTNHIYFYFVLPKDLYDNYQAQPFYTNDQTVAKRIPCWITNRVKQYALKIDLSSW</sequence>
<proteinExistence type="predicted"/>
<comment type="caution">
    <text evidence="1">The sequence shown here is derived from an EMBL/GenBank/DDBJ whole genome shotgun (WGS) entry which is preliminary data.</text>
</comment>
<protein>
    <submittedName>
        <fullName evidence="1">11192_t:CDS:1</fullName>
    </submittedName>
</protein>
<accession>A0A9N8ZK81</accession>
<name>A0A9N8ZK81_9GLOM</name>
<keyword evidence="2" id="KW-1185">Reference proteome</keyword>